<accession>A0A841L8V5</accession>
<comment type="caution">
    <text evidence="2">The sequence shown here is derived from an EMBL/GenBank/DDBJ whole genome shotgun (WGS) entry which is preliminary data.</text>
</comment>
<dbReference type="RefSeq" id="WP_184201947.1">
    <property type="nucleotide sequence ID" value="NZ_BMOX01000078.1"/>
</dbReference>
<dbReference type="AlphaFoldDB" id="A0A841L8V5"/>
<keyword evidence="1" id="KW-0732">Signal</keyword>
<organism evidence="2 3">
    <name type="scientific">Polymorphobacter multimanifer</name>
    <dbReference type="NCBI Taxonomy" id="1070431"/>
    <lineage>
        <taxon>Bacteria</taxon>
        <taxon>Pseudomonadati</taxon>
        <taxon>Pseudomonadota</taxon>
        <taxon>Alphaproteobacteria</taxon>
        <taxon>Sphingomonadales</taxon>
        <taxon>Sphingosinicellaceae</taxon>
        <taxon>Polymorphobacter</taxon>
    </lineage>
</organism>
<reference evidence="2 3" key="1">
    <citation type="submission" date="2020-08" db="EMBL/GenBank/DDBJ databases">
        <title>Genomic Encyclopedia of Type Strains, Phase IV (KMG-IV): sequencing the most valuable type-strain genomes for metagenomic binning, comparative biology and taxonomic classification.</title>
        <authorList>
            <person name="Goeker M."/>
        </authorList>
    </citation>
    <scope>NUCLEOTIDE SEQUENCE [LARGE SCALE GENOMIC DNA]</scope>
    <source>
        <strain evidence="2 3">DSM 102189</strain>
    </source>
</reference>
<evidence type="ECO:0008006" key="4">
    <source>
        <dbReference type="Google" id="ProtNLM"/>
    </source>
</evidence>
<evidence type="ECO:0000256" key="1">
    <source>
        <dbReference type="SAM" id="SignalP"/>
    </source>
</evidence>
<proteinExistence type="predicted"/>
<gene>
    <name evidence="2" type="ORF">FHS79_003042</name>
</gene>
<dbReference type="InterPro" id="IPR010281">
    <property type="entry name" value="DUF885"/>
</dbReference>
<keyword evidence="3" id="KW-1185">Reference proteome</keyword>
<feature type="chain" id="PRO_5032636997" description="DUF885 family protein" evidence="1">
    <location>
        <begin position="24"/>
        <end position="568"/>
    </location>
</feature>
<feature type="signal peptide" evidence="1">
    <location>
        <begin position="1"/>
        <end position="23"/>
    </location>
</feature>
<sequence length="568" mass="63835">MLKTLATASALAVLALASMPAAAQSALATPMAESERAGPPKGRGSYQDMATLYADFMRWQNLSPADGDDSVGVPSRVRDFSAATVAKRRTEMASYLSRMEDMNVASWDRSQQVDWLAVRAKMLQQHFTLQVGKPWERDPGFYVDQMQSVAYADLPATGQDLAKIKRGLQDIPLLVQGAKANLQNVPADFVTLALFNLRNADGVGHGMPYRPVPPAGVIGWYDDMLGRARTAQPELVADLEAAKRAAVELEAHLKANRGRWTAPAGVGKANFNWYLKNVKLLPYNTDDLLVLGARETERLWAQHALEKHRNRNLPELKPAASEAEYEALKKETDRRIRTFLAKEEIITVPADIGKLYVNVPWIVRDGGRNFWEEVQFRDPSPDYFHATIPGHAFDGQMAKRVKNPIRATIADGVRNEGWGVYLEEAAQRLGFFEDIPRVRELIDIFGIFRAVRVAGDIDLQLNRANLQQIVDRWKTLTPWLDNNVARVDAEIYLRRPPGYGLGYTIGMIEMSKLIADVKVQQRDKFVLKTFHDDFMAAGRVQMSLLRWEMTGLDNEVQHFWKADPLPAQ</sequence>
<dbReference type="Pfam" id="PF05960">
    <property type="entry name" value="DUF885"/>
    <property type="match status" value="1"/>
</dbReference>
<evidence type="ECO:0000313" key="2">
    <source>
        <dbReference type="EMBL" id="MBB6228850.1"/>
    </source>
</evidence>
<name>A0A841L8V5_9SPHN</name>
<dbReference type="Proteomes" id="UP000538147">
    <property type="component" value="Unassembled WGS sequence"/>
</dbReference>
<dbReference type="EMBL" id="JACIIV010000025">
    <property type="protein sequence ID" value="MBB6228850.1"/>
    <property type="molecule type" value="Genomic_DNA"/>
</dbReference>
<evidence type="ECO:0000313" key="3">
    <source>
        <dbReference type="Proteomes" id="UP000538147"/>
    </source>
</evidence>
<protein>
    <recommendedName>
        <fullName evidence="4">DUF885 family protein</fullName>
    </recommendedName>
</protein>